<dbReference type="Gene3D" id="1.10.101.10">
    <property type="entry name" value="PGBD-like superfamily/PGBD"/>
    <property type="match status" value="1"/>
</dbReference>
<keyword evidence="5" id="KW-0961">Cell wall biogenesis/degradation</keyword>
<protein>
    <recommendedName>
        <fullName evidence="3">N-acetylmuramoyl-L-alanine amidase</fullName>
        <ecNumber evidence="3">3.5.1.28</ecNumber>
    </recommendedName>
</protein>
<dbReference type="SUPFAM" id="SSF47090">
    <property type="entry name" value="PGBD-like"/>
    <property type="match status" value="1"/>
</dbReference>
<dbReference type="GO" id="GO:0008745">
    <property type="term" value="F:N-acetylmuramoyl-L-alanine amidase activity"/>
    <property type="evidence" value="ECO:0007669"/>
    <property type="project" value="UniProtKB-EC"/>
</dbReference>
<dbReference type="PANTHER" id="PTHR30417:SF1">
    <property type="entry name" value="N-ACETYLMURAMOYL-L-ALANINE AMIDASE AMID"/>
    <property type="match status" value="1"/>
</dbReference>
<comment type="similarity">
    <text evidence="2">Belongs to the N-acetylmuramoyl-L-alanine amidase 2 family.</text>
</comment>
<sequence>MKFIEKYKSPSFDIRKKDSSLNYIIIHYSAIKSYKEALSHLSERKNKVSSHFFINKSGEIFYLVDVINRAWHAGRSYWKGIIDINSESIGIEMDNSGHHYDFENYTPKQINSLIQLLKYISKKFNINKQNILGHSDISPYRKIDPGERFPWKKLNKNSLSFFPNELFQNAKNKIERYLEKKLDNRNKKYRLLYMLNKIGYDIRAAKKDKKKFYMLIKAYQMHYRQSLISGKLDLETYNLILSHYNEMLTKDQFSNNCQY</sequence>
<dbReference type="InterPro" id="IPR002502">
    <property type="entry name" value="Amidase_domain"/>
</dbReference>
<dbReference type="InterPro" id="IPR036505">
    <property type="entry name" value="Amidase/PGRP_sf"/>
</dbReference>
<evidence type="ECO:0000259" key="6">
    <source>
        <dbReference type="SMART" id="SM00644"/>
    </source>
</evidence>
<dbReference type="GO" id="GO:0009254">
    <property type="term" value="P:peptidoglycan turnover"/>
    <property type="evidence" value="ECO:0007669"/>
    <property type="project" value="TreeGrafter"/>
</dbReference>
<evidence type="ECO:0000256" key="2">
    <source>
        <dbReference type="ARBA" id="ARBA00007553"/>
    </source>
</evidence>
<dbReference type="CDD" id="cd06583">
    <property type="entry name" value="PGRP"/>
    <property type="match status" value="1"/>
</dbReference>
<dbReference type="GO" id="GO:0009253">
    <property type="term" value="P:peptidoglycan catabolic process"/>
    <property type="evidence" value="ECO:0007669"/>
    <property type="project" value="InterPro"/>
</dbReference>
<dbReference type="InterPro" id="IPR051206">
    <property type="entry name" value="NAMLAA_amidase_2"/>
</dbReference>
<dbReference type="InterPro" id="IPR036365">
    <property type="entry name" value="PGBD-like_sf"/>
</dbReference>
<evidence type="ECO:0000313" key="7">
    <source>
        <dbReference type="EMBL" id="SVA19807.1"/>
    </source>
</evidence>
<dbReference type="GO" id="GO:0071555">
    <property type="term" value="P:cell wall organization"/>
    <property type="evidence" value="ECO:0007669"/>
    <property type="project" value="UniProtKB-KW"/>
</dbReference>
<dbReference type="InterPro" id="IPR036366">
    <property type="entry name" value="PGBDSf"/>
</dbReference>
<dbReference type="Pfam" id="PF01510">
    <property type="entry name" value="Amidase_2"/>
    <property type="match status" value="1"/>
</dbReference>
<gene>
    <name evidence="7" type="ORF">METZ01_LOCUS72661</name>
</gene>
<evidence type="ECO:0000256" key="4">
    <source>
        <dbReference type="ARBA" id="ARBA00022801"/>
    </source>
</evidence>
<accession>A0A381TXU2</accession>
<name>A0A381TXU2_9ZZZZ</name>
<feature type="domain" description="N-acetylmuramoyl-L-alanine amidase" evidence="6">
    <location>
        <begin position="9"/>
        <end position="146"/>
    </location>
</feature>
<keyword evidence="4" id="KW-0378">Hydrolase</keyword>
<dbReference type="EC" id="3.5.1.28" evidence="3"/>
<proteinExistence type="inferred from homology"/>
<evidence type="ECO:0000256" key="3">
    <source>
        <dbReference type="ARBA" id="ARBA00011901"/>
    </source>
</evidence>
<dbReference type="SUPFAM" id="SSF55846">
    <property type="entry name" value="N-acetylmuramoyl-L-alanine amidase-like"/>
    <property type="match status" value="1"/>
</dbReference>
<dbReference type="SMART" id="SM00644">
    <property type="entry name" value="Ami_2"/>
    <property type="match status" value="1"/>
</dbReference>
<dbReference type="Gene3D" id="3.40.80.10">
    <property type="entry name" value="Peptidoglycan recognition protein-like"/>
    <property type="match status" value="1"/>
</dbReference>
<organism evidence="7">
    <name type="scientific">marine metagenome</name>
    <dbReference type="NCBI Taxonomy" id="408172"/>
    <lineage>
        <taxon>unclassified sequences</taxon>
        <taxon>metagenomes</taxon>
        <taxon>ecological metagenomes</taxon>
    </lineage>
</organism>
<reference evidence="7" key="1">
    <citation type="submission" date="2018-05" db="EMBL/GenBank/DDBJ databases">
        <authorList>
            <person name="Lanie J.A."/>
            <person name="Ng W.-L."/>
            <person name="Kazmierczak K.M."/>
            <person name="Andrzejewski T.M."/>
            <person name="Davidsen T.M."/>
            <person name="Wayne K.J."/>
            <person name="Tettelin H."/>
            <person name="Glass J.I."/>
            <person name="Rusch D."/>
            <person name="Podicherti R."/>
            <person name="Tsui H.-C.T."/>
            <person name="Winkler M.E."/>
        </authorList>
    </citation>
    <scope>NUCLEOTIDE SEQUENCE</scope>
</reference>
<dbReference type="EMBL" id="UINC01005206">
    <property type="protein sequence ID" value="SVA19807.1"/>
    <property type="molecule type" value="Genomic_DNA"/>
</dbReference>
<dbReference type="AlphaFoldDB" id="A0A381TXU2"/>
<evidence type="ECO:0000256" key="5">
    <source>
        <dbReference type="ARBA" id="ARBA00023316"/>
    </source>
</evidence>
<comment type="catalytic activity">
    <reaction evidence="1">
        <text>Hydrolyzes the link between N-acetylmuramoyl residues and L-amino acid residues in certain cell-wall glycopeptides.</text>
        <dbReference type="EC" id="3.5.1.28"/>
    </reaction>
</comment>
<evidence type="ECO:0000256" key="1">
    <source>
        <dbReference type="ARBA" id="ARBA00001561"/>
    </source>
</evidence>
<dbReference type="PANTHER" id="PTHR30417">
    <property type="entry name" value="N-ACETYLMURAMOYL-L-ALANINE AMIDASE AMID"/>
    <property type="match status" value="1"/>
</dbReference>